<proteinExistence type="predicted"/>
<dbReference type="EMBL" id="JQED01000056">
    <property type="protein sequence ID" value="KGJ86752.1"/>
    <property type="molecule type" value="Genomic_DNA"/>
</dbReference>
<feature type="signal peptide" evidence="1">
    <location>
        <begin position="1"/>
        <end position="18"/>
    </location>
</feature>
<comment type="caution">
    <text evidence="2">The sequence shown here is derived from an EMBL/GenBank/DDBJ whole genome shotgun (WGS) entry which is preliminary data.</text>
</comment>
<dbReference type="PATRIC" id="fig|28229.4.peg.4420"/>
<protein>
    <recommendedName>
        <fullName evidence="4">DUF4350 domain-containing protein</fullName>
    </recommendedName>
</protein>
<gene>
    <name evidence="2" type="ORF">ND2E_0924</name>
</gene>
<dbReference type="Gene3D" id="3.40.50.880">
    <property type="match status" value="1"/>
</dbReference>
<keyword evidence="1" id="KW-0732">Signal</keyword>
<organism evidence="2 3">
    <name type="scientific">Colwellia psychrerythraea</name>
    <name type="common">Vibrio psychroerythus</name>
    <dbReference type="NCBI Taxonomy" id="28229"/>
    <lineage>
        <taxon>Bacteria</taxon>
        <taxon>Pseudomonadati</taxon>
        <taxon>Pseudomonadota</taxon>
        <taxon>Gammaproteobacteria</taxon>
        <taxon>Alteromonadales</taxon>
        <taxon>Colwelliaceae</taxon>
        <taxon>Colwellia</taxon>
    </lineage>
</organism>
<dbReference type="RefSeq" id="WP_033095951.1">
    <property type="nucleotide sequence ID" value="NZ_JQED01000056.1"/>
</dbReference>
<dbReference type="Proteomes" id="UP000029843">
    <property type="component" value="Unassembled WGS sequence"/>
</dbReference>
<accession>A0A099K9L9</accession>
<evidence type="ECO:0000313" key="2">
    <source>
        <dbReference type="EMBL" id="KGJ86752.1"/>
    </source>
</evidence>
<dbReference type="OrthoDB" id="6397329at2"/>
<evidence type="ECO:0000256" key="1">
    <source>
        <dbReference type="SAM" id="SignalP"/>
    </source>
</evidence>
<dbReference type="InterPro" id="IPR029062">
    <property type="entry name" value="Class_I_gatase-like"/>
</dbReference>
<evidence type="ECO:0000313" key="3">
    <source>
        <dbReference type="Proteomes" id="UP000029843"/>
    </source>
</evidence>
<dbReference type="SUPFAM" id="SSF52317">
    <property type="entry name" value="Class I glutamine amidotransferase-like"/>
    <property type="match status" value="1"/>
</dbReference>
<dbReference type="AlphaFoldDB" id="A0A099K9L9"/>
<reference evidence="2 3" key="1">
    <citation type="submission" date="2014-08" db="EMBL/GenBank/DDBJ databases">
        <title>Genomic and Phenotypic Diversity of Colwellia psychrerythraea strains from Disparate Marine Basins.</title>
        <authorList>
            <person name="Techtmann S.M."/>
            <person name="Stelling S.C."/>
            <person name="Utturkar S.M."/>
            <person name="Alshibli N."/>
            <person name="Harris A."/>
            <person name="Brown S.D."/>
            <person name="Hazen T.C."/>
        </authorList>
    </citation>
    <scope>NUCLEOTIDE SEQUENCE [LARGE SCALE GENOMIC DNA]</scope>
    <source>
        <strain evidence="2 3">ND2E</strain>
    </source>
</reference>
<feature type="chain" id="PRO_5001948009" description="DUF4350 domain-containing protein" evidence="1">
    <location>
        <begin position="19"/>
        <end position="301"/>
    </location>
</feature>
<evidence type="ECO:0008006" key="4">
    <source>
        <dbReference type="Google" id="ProtNLM"/>
    </source>
</evidence>
<sequence length="301" mass="33547" precursor="true">MVKLLSSLIIFISLSIHAQQLGDTSFTPKNTTRTFSATQSPVVLLDEAHHNFHTMDGRYRPFVDILKSDGYSVEQNKTRFTKDSLSHADILIISNALHSNNIENWDLPNYSAFSREEIKAVYHWVKNGGSLFLIADHMPFPKAAEDMAAIFGFQFNNGYVEEVTNKAQLFEVNKGTLLEHPILKGAGITEEITSVKAFTGQAFLSPPDAKPLLVFADSAISYMPTKSWEFPADTPEIPVKGWNQGATLEFDKGRVVVFGEAAMFTAQVSGKEKIKMGVIAKGAEQNEQFLLNIMLWLSRKI</sequence>
<name>A0A099K9L9_COLPS</name>